<dbReference type="InterPro" id="IPR053927">
    <property type="entry name" value="FlgK_helical"/>
</dbReference>
<dbReference type="GO" id="GO:0007155">
    <property type="term" value="P:cell adhesion"/>
    <property type="evidence" value="ECO:0007669"/>
    <property type="project" value="InterPro"/>
</dbReference>
<feature type="compositionally biased region" description="Low complexity" evidence="11">
    <location>
        <begin position="583"/>
        <end position="593"/>
    </location>
</feature>
<dbReference type="HAMAP" id="MF_00416">
    <property type="entry name" value="FlgI"/>
    <property type="match status" value="1"/>
</dbReference>
<dbReference type="Pfam" id="PF07195">
    <property type="entry name" value="FliD_C"/>
    <property type="match status" value="2"/>
</dbReference>
<dbReference type="InterPro" id="IPR000527">
    <property type="entry name" value="Flag_Lring"/>
</dbReference>
<keyword evidence="14" id="KW-1185">Reference proteome</keyword>
<feature type="region of interest" description="Disordered" evidence="11">
    <location>
        <begin position="572"/>
        <end position="604"/>
    </location>
</feature>
<dbReference type="InterPro" id="IPR010809">
    <property type="entry name" value="FliD_C"/>
</dbReference>
<dbReference type="Gene3D" id="3.30.160.170">
    <property type="entry name" value="FlaG-like"/>
    <property type="match status" value="1"/>
</dbReference>
<dbReference type="SUPFAM" id="SSF64518">
    <property type="entry name" value="Phase 1 flagellin"/>
    <property type="match status" value="5"/>
</dbReference>
<comment type="subcellular location">
    <subcellularLocation>
        <location evidence="2">Bacterial flagellum basal body</location>
    </subcellularLocation>
    <subcellularLocation>
        <location evidence="3">Membrane</location>
    </subcellularLocation>
    <subcellularLocation>
        <location evidence="4">Secreted</location>
    </subcellularLocation>
</comment>
<dbReference type="Gene3D" id="6.10.10.10">
    <property type="entry name" value="Flagellar export chaperone, C-terminal domain"/>
    <property type="match status" value="1"/>
</dbReference>
<feature type="coiled-coil region" evidence="10">
    <location>
        <begin position="2694"/>
        <end position="2721"/>
    </location>
</feature>
<dbReference type="HAMAP" id="MF_00415">
    <property type="entry name" value="FlgH"/>
    <property type="match status" value="1"/>
</dbReference>
<evidence type="ECO:0000256" key="1">
    <source>
        <dbReference type="ARBA" id="ARBA00002591"/>
    </source>
</evidence>
<dbReference type="Pfam" id="PF01832">
    <property type="entry name" value="Glucosaminidase"/>
    <property type="match status" value="1"/>
</dbReference>
<dbReference type="NCBIfam" id="NF003676">
    <property type="entry name" value="PRK05303.1"/>
    <property type="match status" value="1"/>
</dbReference>
<proteinExistence type="inferred from homology"/>
<evidence type="ECO:0000256" key="2">
    <source>
        <dbReference type="ARBA" id="ARBA00004117"/>
    </source>
</evidence>
<feature type="region of interest" description="Disordered" evidence="11">
    <location>
        <begin position="2658"/>
        <end position="2691"/>
    </location>
</feature>
<feature type="domain" description="Mannosyl-glycoprotein endo-beta-N-acetylglucosamidase-like" evidence="12">
    <location>
        <begin position="598"/>
        <end position="736"/>
    </location>
</feature>
<gene>
    <name evidence="13" type="primary">flgI</name>
    <name evidence="13" type="ORF">SPIL2461_LOCUS11478</name>
</gene>
<keyword evidence="10" id="KW-0175">Coiled coil</keyword>
<dbReference type="PRINTS" id="PR01010">
    <property type="entry name" value="FLGPRINGFLGI"/>
</dbReference>
<dbReference type="InterPro" id="IPR046358">
    <property type="entry name" value="Flagellin_C"/>
</dbReference>
<evidence type="ECO:0000256" key="9">
    <source>
        <dbReference type="ARBA" id="ARBA00023143"/>
    </source>
</evidence>
<comment type="similarity">
    <text evidence="5">Belongs to the flagella basal body rod proteins family.</text>
</comment>
<dbReference type="Pfam" id="PF02465">
    <property type="entry name" value="FliD_N"/>
    <property type="match status" value="1"/>
</dbReference>
<dbReference type="SUPFAM" id="SSF160214">
    <property type="entry name" value="FlaG-like"/>
    <property type="match status" value="1"/>
</dbReference>
<dbReference type="Pfam" id="PF03646">
    <property type="entry name" value="FlaG"/>
    <property type="match status" value="1"/>
</dbReference>
<keyword evidence="7" id="KW-0732">Signal</keyword>
<dbReference type="NCBIfam" id="TIGR02550">
    <property type="entry name" value="flagell_flgL"/>
    <property type="match status" value="1"/>
</dbReference>
<keyword evidence="6" id="KW-0964">Secreted</keyword>
<dbReference type="GO" id="GO:0005198">
    <property type="term" value="F:structural molecule activity"/>
    <property type="evidence" value="ECO:0007669"/>
    <property type="project" value="InterPro"/>
</dbReference>
<dbReference type="GO" id="GO:0005576">
    <property type="term" value="C:extracellular region"/>
    <property type="evidence" value="ECO:0007669"/>
    <property type="project" value="UniProtKB-SubCell"/>
</dbReference>
<protein>
    <submittedName>
        <fullName evidence="13">FlgI protein</fullName>
    </submittedName>
</protein>
<evidence type="ECO:0000256" key="10">
    <source>
        <dbReference type="SAM" id="Coils"/>
    </source>
</evidence>
<dbReference type="Proteomes" id="UP000649617">
    <property type="component" value="Unassembled WGS sequence"/>
</dbReference>
<dbReference type="Pfam" id="PF02119">
    <property type="entry name" value="FlgI"/>
    <property type="match status" value="1"/>
</dbReference>
<dbReference type="PANTHER" id="PTHR30381:SF0">
    <property type="entry name" value="FLAGELLAR P-RING PROTEIN"/>
    <property type="match status" value="1"/>
</dbReference>
<name>A0A812S4B7_SYMPI</name>
<dbReference type="InterPro" id="IPR001782">
    <property type="entry name" value="Flag_FlgI"/>
</dbReference>
<dbReference type="InterPro" id="IPR003481">
    <property type="entry name" value="FliD_N"/>
</dbReference>
<dbReference type="InterPro" id="IPR001029">
    <property type="entry name" value="Flagellin_N"/>
</dbReference>
<dbReference type="OrthoDB" id="8300257at2759"/>
<dbReference type="InterPro" id="IPR013384">
    <property type="entry name" value="Flagell_FlgL"/>
</dbReference>
<evidence type="ECO:0000256" key="5">
    <source>
        <dbReference type="ARBA" id="ARBA00009677"/>
    </source>
</evidence>
<evidence type="ECO:0000256" key="4">
    <source>
        <dbReference type="ARBA" id="ARBA00004613"/>
    </source>
</evidence>
<dbReference type="GO" id="GO:0004040">
    <property type="term" value="F:amidase activity"/>
    <property type="evidence" value="ECO:0007669"/>
    <property type="project" value="InterPro"/>
</dbReference>
<keyword evidence="8" id="KW-0472">Membrane</keyword>
<evidence type="ECO:0000313" key="14">
    <source>
        <dbReference type="Proteomes" id="UP000649617"/>
    </source>
</evidence>
<evidence type="ECO:0000259" key="12">
    <source>
        <dbReference type="SMART" id="SM00047"/>
    </source>
</evidence>
<comment type="function">
    <text evidence="1">Assembles around the rod to form the L-ring and probably protects the motor/basal body from shearing forces during rotation.</text>
</comment>
<comment type="caution">
    <text evidence="13">The sequence shown here is derived from an EMBL/GenBank/DDBJ whole genome shotgun (WGS) entry which is preliminary data.</text>
</comment>
<evidence type="ECO:0000256" key="8">
    <source>
        <dbReference type="ARBA" id="ARBA00023136"/>
    </source>
</evidence>
<dbReference type="Pfam" id="PF22638">
    <property type="entry name" value="FlgK_D1"/>
    <property type="match status" value="1"/>
</dbReference>
<evidence type="ECO:0000256" key="6">
    <source>
        <dbReference type="ARBA" id="ARBA00022525"/>
    </source>
</evidence>
<dbReference type="Pfam" id="PF00700">
    <property type="entry name" value="Flagellin_C"/>
    <property type="match status" value="1"/>
</dbReference>
<dbReference type="Pfam" id="PF00669">
    <property type="entry name" value="Flagellin_N"/>
    <property type="match status" value="2"/>
</dbReference>
<dbReference type="Gene3D" id="1.20.1330.10">
    <property type="entry name" value="f41 fragment of flagellin, N-terminal domain"/>
    <property type="match status" value="3"/>
</dbReference>
<dbReference type="EMBL" id="CAJNIZ010022224">
    <property type="protein sequence ID" value="CAE7460241.1"/>
    <property type="molecule type" value="Genomic_DNA"/>
</dbReference>
<sequence length="3581" mass="372178">MPQPQAVNAGSLFTDGPNLALFDDRRAGFVGDVVTIILDEQTRSSKSAETSIRKESSNELLNPKIFGSVIRGTGADDIFGSLDSETEFSGEGESDQSNSLTGTITAVVAKQLPNGLLLVQGEKWFQLNRGEEYVRVSGLVRPEDISADNSVSSQRLADARIAYSGTGEIAQSNRAGWLTRFFVGTATTQRIKDLADVSGVRANQLVGYGLVVGLDGSGDQTSQTPFTVQTFKNMLQQLGIQLPPGSNFQLKNVAAVAVHAELSPFAKPGQTLDVTVSSVGNAKSLRGGTLLVTPLKGLNKTVYAVAQGSLVVGGFGAQGNDGSSVTVNVPSVGRIPGGALIERPAPDGFSGAENIVFNLHRADFTTARRVAEKINDTFGPEVAQTIDAASIKVRSPKNSTQRVSFLSVLENLEVEPDATSAKVVINSRTGTIVIGQKVVVAPAAVTHGSLSVTIAEDNEVYQPNAFAGGQTVVVPDSEVEIVEDKNRMFYFAPGVNLQDIVSAVNQVGAAPGDLMAILEALRQANQVFGKDNFMNSNEMTAHQEMLDHEMASHLSKQGGIGLAPIIVAQLSGQPMPMNPQDSTPAAPVTPVAAQSDQPQKAGRKSAFTTPEEFVQKLKPIVESVLAGSGLPVDAVLGQAALETGWGRQVIADTKGQLSHNLFGIKDHTKGEDSVAIHSREFEHGRWVNKQDNFRAYPDWAASVKDYVSTITQSPRYAHLVEKVEDAMASVMASLFDIGINGLRAQQAALNVVGQNITNASTPGYTRQRADLVTQSGSLSGLNAGAGARLDQIVRVADTFVDQQIRTDSALKSEMESYAQFVGQLETTLFDGDFGVDSAIREFFDAVQDSANEPSDLAIRQFVISNADALASRFQGVTDRAWLQARDVSGSLESNTNQVNELTQLIVQVNDRISALQSGPASGGSNALLDRRENLLKDLSKLVSVSTVEQDDGQINVFVGKGQPLILGSEAAEMGVSSAGEITLRPVGSQVTQNVTASINGGEIGGILKYREEVLWPTQNELGRLAAAISRSFNDQHAAGIDLDGQFGQQFFRDVNDPALVSQRVSYLGNSGALGPTANPGRISVYIEDPFGSVASDYEVRFSETSDGAYTITRRSDGEVVQRGTPFVTPHSVEFDGLRVEFTAGDFRPGDAMLLRPYADFGSQLEVVLDDPKALALGSPVQLAEDPTNGGSGFVSVAGITDPAHPIFSNDGEMVPPLLIDFLSDTQYRVLDNSDPGNPVPLQPDLGILQFVPGGQNQLLPVDPGTTVVQMSGPNVSSLPAVAELVTNLDAAGNNYPGGLITISGEGDRLSNLPVNAGASAAEIAAQLNGVPGVYASAQTELTLSQLVNFDSGVPVEIAVNGISFTGFESLADLADQMASDVSLQSAGIMAKSDGQTLTLTDTRGADLSVHFQGDPNESVLVTNSKDDTVALSGSVSGTYRSVTVGGQVTALLDPGVTMSTQFAGLFAANPVQQRADLGFDLVLTGTVEAGDRFYADFNNGGLGDNRNALALAGLSDRNLVGDPGRSFGGAFASVVQKVGIASNQASINRDAATALLSQSEAFRESVSGVNLDEEAANLLRYEQAYNASSQIISASEQLQTLGAQTALTQQQIGEGKKLVRPGDDPVGAARVIGIKQELGARDQFVRNTDAADVQLSLEESTLAQVTELIQRVQELTLQAGSGVQTQQDRAYIAAEISARFDELMSLANSRNSSGQYLFSGFKGAVEPFSSNGNEVVYQGDAGQRKVQIDRGQFVAINDSGEKLFMQVPIDAVGAGVASVSSETAGISDVRIVDRSLAETLFPDKVVIEFNSPADAGGVANYTVKRQSDQRPLEGLVNIPFDASVELSVSGVAFAIQGTPVEGDQFIIETTRQQSLFQTVKGIADGLVEVDAATDPEAFRNLIDTTIAGLEGATDVMLEARADIGARFNSLTAAKNLHEDVSLQLQTVRSSIEDLDFAKAISDLAYQSFVLEVINTNLSSLTAQRNLDNTQSQGLSALNRLSSGLRINSARDDAAGLAISTRFTAQVRGLGVAIRNANDGISLAQTAEGALGAMTESLQRLRELALQSANATNSDSDRQALNAEASQLIAELGRVSDQTNFNGRKLLDGSFESSVQIGTNVGETVAFSIAEVSTSTLGGGIGAGISAVGNANAIANGDLSINGVAIGPSSASDDTASSANADASAISKVATINRVSSETGVRAEVNDNVAAGVAITAAAATGSVDINGVSIALSTTADGATTRSAVVTAINSASDQTGVTAVDSGSDNGGVNLVAADGRNITVAFTTVTSASTGIAAAGTFEGGYTLISEDGTDITISGGDGSATGNVANAGLTAGTFGGTTAGVSSSAQAGATLNSLVAGDLVINGVSVGASQATSDTASSSDNAASGIAVAAAINAVSDQSGVSATVNETVLVGGTSQTTTGAVTGAITVNGVATTAITTTTDGETNRTLAIDAINAISGRTGVVASDNGTTLTLSAADGRNISVQVASAGLGTDVGLNESVDGIGAGEGVTSTVTLNSASSFEISGGTTNGDSGVTDVGFEQGNFGGASDGQFLTEVDISTVAGAEKALSALDNALDGVNRERANLGAIQNRLDSTITSLAINVENLTAARSRILDADFAKETAELSRTQVLQQVSVMSNIYTVDNTRAVVTDKIVTNTGGGKGPAKSESEGGKKLPSTERLEAPDTSQQMIKVTEQRAARVEKAVEQLNEYAQSFQRDLTFSLDEDLDRTIVRVVDRTTQEVIRQIPNETALRLARNLNAINEMKRVEEMEQLQTAGLLTSDLVEDIIAAEREGTDLRLDAKRAEYEAKISAFGAVRSGIDGLSAAVRDLGSSTSLLTNVVTSSNENAITASASATAKPGIHTVEVLATARAHTLTTGRYDSIDSVIGSGTIDVRFGATAFVNGSYDNFTENPDRASGQIVIDSSNNTVSGVRDAINAADLGVVASIVNDGEGFVLVLTSDRTGENQSMELTVTEDTPAGLTALDFNLANNTPGTNMTQTVDADDAIVVIDGITVSRETNTINEVIPGVTFSALGNNAGAPATISINQDTQAVSEKMQAFVDAYNSIKTLTDDLTDFDEEKGIGALLTGDSTVRTLMSQLRRFMSRSVMEVESNSLRALVDLGISTNQNAGFQLQFDSTQFAQTLSANPSDVSALLADQRRSSDNQIAFVGFQSATQAGSYIVDIQQSATQGALSGVSVAGLDSAIIIDDENDNLSITVDGVSSGAITLAQGSYADGAELAVELQTQINQDAALRAAGATVDVSYDVDSQALQIRSTSFGSRSTIGIDSVDTNTVAQLGLSVVDATANVGTDVEGTVNGIQGNGAGQFLSIPNGPVPATSGSYNGSVLSSFESGPLTIDGSNGSFRVNIDGFQSGDIVLSPGEYATPAELAAEMTSQVNADALLLAGEVTATVSYDAANNRFEISSDSTGPSSTVNVTSVSAGVVSDLGLTVGLGTAGRPAAETADPAAGIQLRVQGEAVGERGTVTLVRGVMNQIDSFLDQFITFGGSLANKLDSLEGQVEAVDDEATDFAKRMDLLEARLRTQFAAADALISTLDNTSQFLDRQLSSLPGYSRESN</sequence>
<dbReference type="Pfam" id="PF02107">
    <property type="entry name" value="FlgH"/>
    <property type="match status" value="1"/>
</dbReference>
<evidence type="ECO:0000256" key="11">
    <source>
        <dbReference type="SAM" id="MobiDB-lite"/>
    </source>
</evidence>
<dbReference type="InterPro" id="IPR042187">
    <property type="entry name" value="Flagellin_C_sub2"/>
</dbReference>
<dbReference type="InterPro" id="IPR002901">
    <property type="entry name" value="MGlyc_endo_b_GlcNAc-like_dom"/>
</dbReference>
<reference evidence="13" key="1">
    <citation type="submission" date="2021-02" db="EMBL/GenBank/DDBJ databases">
        <authorList>
            <person name="Dougan E. K."/>
            <person name="Rhodes N."/>
            <person name="Thang M."/>
            <person name="Chan C."/>
        </authorList>
    </citation>
    <scope>NUCLEOTIDE SEQUENCE</scope>
</reference>
<dbReference type="GO" id="GO:0016020">
    <property type="term" value="C:membrane"/>
    <property type="evidence" value="ECO:0007669"/>
    <property type="project" value="UniProtKB-SubCell"/>
</dbReference>
<dbReference type="PANTHER" id="PTHR30381">
    <property type="entry name" value="FLAGELLAR P-RING PERIPLASMIC PROTEIN FLGI"/>
    <property type="match status" value="1"/>
</dbReference>
<dbReference type="GO" id="GO:0003774">
    <property type="term" value="F:cytoskeletal motor activity"/>
    <property type="evidence" value="ECO:0007669"/>
    <property type="project" value="InterPro"/>
</dbReference>
<feature type="compositionally biased region" description="Basic and acidic residues" evidence="11">
    <location>
        <begin position="2668"/>
        <end position="2686"/>
    </location>
</feature>
<dbReference type="Gene3D" id="3.30.70.2120">
    <property type="match status" value="2"/>
</dbReference>
<evidence type="ECO:0000256" key="7">
    <source>
        <dbReference type="ARBA" id="ARBA00022729"/>
    </source>
</evidence>
<dbReference type="SMART" id="SM00047">
    <property type="entry name" value="LYZ2"/>
    <property type="match status" value="1"/>
</dbReference>
<keyword evidence="9" id="KW-0975">Bacterial flagellum</keyword>
<dbReference type="Gene3D" id="1.10.530.10">
    <property type="match status" value="1"/>
</dbReference>
<dbReference type="InterPro" id="IPR005186">
    <property type="entry name" value="FlaG"/>
</dbReference>
<accession>A0A812S4B7</accession>
<dbReference type="InterPro" id="IPR002371">
    <property type="entry name" value="FlgK"/>
</dbReference>
<dbReference type="NCBIfam" id="TIGR02492">
    <property type="entry name" value="flgK_ends"/>
    <property type="match status" value="1"/>
</dbReference>
<evidence type="ECO:0000313" key="13">
    <source>
        <dbReference type="EMBL" id="CAE7460241.1"/>
    </source>
</evidence>
<dbReference type="InterPro" id="IPR035924">
    <property type="entry name" value="FlaG-like_sf"/>
</dbReference>
<evidence type="ECO:0000256" key="3">
    <source>
        <dbReference type="ARBA" id="ARBA00004370"/>
    </source>
</evidence>
<organism evidence="13 14">
    <name type="scientific">Symbiodinium pilosum</name>
    <name type="common">Dinoflagellate</name>
    <dbReference type="NCBI Taxonomy" id="2952"/>
    <lineage>
        <taxon>Eukaryota</taxon>
        <taxon>Sar</taxon>
        <taxon>Alveolata</taxon>
        <taxon>Dinophyceae</taxon>
        <taxon>Suessiales</taxon>
        <taxon>Symbiodiniaceae</taxon>
        <taxon>Symbiodinium</taxon>
    </lineage>
</organism>